<dbReference type="GO" id="GO:0005975">
    <property type="term" value="P:carbohydrate metabolic process"/>
    <property type="evidence" value="ECO:0007669"/>
    <property type="project" value="InterPro"/>
</dbReference>
<dbReference type="InterPro" id="IPR032311">
    <property type="entry name" value="DUF4982"/>
</dbReference>
<dbReference type="OrthoDB" id="9762066at2"/>
<dbReference type="GO" id="GO:0004553">
    <property type="term" value="F:hydrolase activity, hydrolyzing O-glycosyl compounds"/>
    <property type="evidence" value="ECO:0007669"/>
    <property type="project" value="InterPro"/>
</dbReference>
<feature type="domain" description="Glycoside hydrolase family 2 immunoglobulin-like beta-sandwich" evidence="5">
    <location>
        <begin position="243"/>
        <end position="354"/>
    </location>
</feature>
<feature type="domain" description="Beta-mannosidase-like galactose-binding" evidence="9">
    <location>
        <begin position="120"/>
        <end position="215"/>
    </location>
</feature>
<feature type="domain" description="Glycoside hydrolase family 2" evidence="8">
    <location>
        <begin position="782"/>
        <end position="882"/>
    </location>
</feature>
<dbReference type="InterPro" id="IPR040605">
    <property type="entry name" value="Glyco_hydro2_dom5"/>
</dbReference>
<evidence type="ECO:0000313" key="10">
    <source>
        <dbReference type="EMBL" id="AWI09027.1"/>
    </source>
</evidence>
<protein>
    <submittedName>
        <fullName evidence="10">Beta-galactosidase</fullName>
    </submittedName>
</protein>
<dbReference type="Pfam" id="PF16355">
    <property type="entry name" value="DUF4982"/>
    <property type="match status" value="1"/>
</dbReference>
<dbReference type="InterPro" id="IPR008979">
    <property type="entry name" value="Galactose-bd-like_sf"/>
</dbReference>
<comment type="similarity">
    <text evidence="1">Belongs to the glycosyl hydrolase 2 family.</text>
</comment>
<reference evidence="10 11" key="1">
    <citation type="journal article" date="2018" name="Syst. Appl. Microbiol.">
        <title>Ereboglobus luteus gen. nov. sp. nov. from cockroach guts, and new insights into the oxygen relationship of the genera Opitutus and Didymococcus (Verrucomicrobia: Opitutaceae).</title>
        <authorList>
            <person name="Tegtmeier D."/>
            <person name="Belitz A."/>
            <person name="Radek R."/>
            <person name="Heimerl T."/>
            <person name="Brune A."/>
        </authorList>
    </citation>
    <scope>NUCLEOTIDE SEQUENCE [LARGE SCALE GENOMIC DNA]</scope>
    <source>
        <strain evidence="10 11">Ho45</strain>
    </source>
</reference>
<sequence length="892" mass="99223">MHKPSALLSAFFALTILAAFSNAQTPSASDSARERVSFNAGWRFVREDPPNVGKSLNYERVKPWLLPCGDDLLNMSPPAALRLPPPAPNPAHLYGRAIDYTTSKFNDSAWRALDLPHDWGIEGPFYQELTGKTAKLPWFGVAWYRKTFDLPATDAGRRIYLELDGAMSYSMVWINGQFAGGWPYGYSSWRVDLTPHIKPGAKNVIAIRLDNPREASRWYPGGGIYRNTWLLKTAPVAIAQWGVFVTTPRVTATSAIVDVAVTLDNKTDARAETKLTTRLYAADANGAPSGSAIATAQPAALNAPALNQAWISQTFTLENPRLWSLGERNRYVAETEITQGGKVIDRVLTPFGIRSIEHTTEGFFLNGKRVPIRGVCMHHDLGALGSALNLRALERQIEILQSFGTNAIRTSHNPPAPELLELCDRMGMLVQVEAFDAWAIGKVRDDYSRLFPDWAEKDLRAMVRRDRNHPSVIQWSIGNEIREQAAPGGWKTAAHLAGVIREEDRTRPVAAGFNVIQSAYNGMMTAVDIVGYNYKPREYAKVRATHPHLLLLGAETASTISTRGVYVFPVSDNKADGLDRQNFQMSSYDLYAPRWATTPDDEWRSHDEVPGVMGEFVWTGFDYLGEPTPYNSDTTNLLNFAGAADRARMEKEMNALDKKRVPSRSSYFGIVDLAGFPKDRYYLYQSHWMPDKPMAHILPHWNWPERIGQVTPVHVYTSGDEAELFLNGKSLGRKKRGQYEYRFRWNDVVYAPGELKVVTYKNGKPWAETTTLTTGGAEKLLLAADRREIRADGRDLSFITVTVADKNGRQVPRSMNKINFSITGPGEIVAVDNGDPTSHAPFQASEREAFNGLALVIVRAKPGATGSFTLRAESETLAPAEIAISANQESRE</sequence>
<evidence type="ECO:0000259" key="9">
    <source>
        <dbReference type="Pfam" id="PF22666"/>
    </source>
</evidence>
<keyword evidence="4" id="KW-0732">Signal</keyword>
<dbReference type="PANTHER" id="PTHR42732:SF1">
    <property type="entry name" value="BETA-MANNOSIDASE"/>
    <property type="match status" value="1"/>
</dbReference>
<dbReference type="Pfam" id="PF02836">
    <property type="entry name" value="Glyco_hydro_2_C"/>
    <property type="match status" value="1"/>
</dbReference>
<evidence type="ECO:0000256" key="2">
    <source>
        <dbReference type="ARBA" id="ARBA00022801"/>
    </source>
</evidence>
<dbReference type="InterPro" id="IPR006101">
    <property type="entry name" value="Glyco_hydro_2"/>
</dbReference>
<feature type="signal peptide" evidence="4">
    <location>
        <begin position="1"/>
        <end position="23"/>
    </location>
</feature>
<dbReference type="Pfam" id="PF22666">
    <property type="entry name" value="Glyco_hydro_2_N2"/>
    <property type="match status" value="1"/>
</dbReference>
<dbReference type="Gene3D" id="2.60.120.260">
    <property type="entry name" value="Galactose-binding domain-like"/>
    <property type="match status" value="1"/>
</dbReference>
<dbReference type="InterPro" id="IPR051913">
    <property type="entry name" value="GH2_Domain-Containing"/>
</dbReference>
<dbReference type="InterPro" id="IPR006102">
    <property type="entry name" value="Ig-like_GH2"/>
</dbReference>
<feature type="domain" description="DUF4982" evidence="7">
    <location>
        <begin position="708"/>
        <end position="767"/>
    </location>
</feature>
<dbReference type="NCBIfam" id="NF041463">
    <property type="entry name" value="GalB"/>
    <property type="match status" value="1"/>
</dbReference>
<evidence type="ECO:0000256" key="4">
    <source>
        <dbReference type="SAM" id="SignalP"/>
    </source>
</evidence>
<dbReference type="SUPFAM" id="SSF49303">
    <property type="entry name" value="beta-Galactosidase/glucuronidase domain"/>
    <property type="match status" value="1"/>
</dbReference>
<proteinExistence type="inferred from homology"/>
<dbReference type="PRINTS" id="PR00132">
    <property type="entry name" value="GLHYDRLASE2"/>
</dbReference>
<evidence type="ECO:0000259" key="7">
    <source>
        <dbReference type="Pfam" id="PF16355"/>
    </source>
</evidence>
<dbReference type="Gene3D" id="3.20.20.80">
    <property type="entry name" value="Glycosidases"/>
    <property type="match status" value="1"/>
</dbReference>
<feature type="domain" description="Glycoside hydrolase family 2 catalytic" evidence="6">
    <location>
        <begin position="360"/>
        <end position="515"/>
    </location>
</feature>
<evidence type="ECO:0000256" key="3">
    <source>
        <dbReference type="ARBA" id="ARBA00023295"/>
    </source>
</evidence>
<dbReference type="PANTHER" id="PTHR42732">
    <property type="entry name" value="BETA-GALACTOSIDASE"/>
    <property type="match status" value="1"/>
</dbReference>
<organism evidence="10 11">
    <name type="scientific">Ereboglobus luteus</name>
    <dbReference type="NCBI Taxonomy" id="1796921"/>
    <lineage>
        <taxon>Bacteria</taxon>
        <taxon>Pseudomonadati</taxon>
        <taxon>Verrucomicrobiota</taxon>
        <taxon>Opitutia</taxon>
        <taxon>Opitutales</taxon>
        <taxon>Opitutaceae</taxon>
        <taxon>Ereboglobus</taxon>
    </lineage>
</organism>
<dbReference type="SUPFAM" id="SSF51445">
    <property type="entry name" value="(Trans)glycosidases"/>
    <property type="match status" value="1"/>
</dbReference>
<name>A0A2U8E2D1_9BACT</name>
<dbReference type="RefSeq" id="WP_108824840.1">
    <property type="nucleotide sequence ID" value="NZ_CP023004.1"/>
</dbReference>
<accession>A0A2U8E2D1</accession>
<dbReference type="SUPFAM" id="SSF49785">
    <property type="entry name" value="Galactose-binding domain-like"/>
    <property type="match status" value="1"/>
</dbReference>
<dbReference type="InterPro" id="IPR054593">
    <property type="entry name" value="Beta-mannosidase-like_N2"/>
</dbReference>
<dbReference type="InterPro" id="IPR048229">
    <property type="entry name" value="GalB-like"/>
</dbReference>
<gene>
    <name evidence="10" type="ORF">CKA38_07040</name>
</gene>
<dbReference type="InterPro" id="IPR006103">
    <property type="entry name" value="Glyco_hydro_2_cat"/>
</dbReference>
<evidence type="ECO:0000313" key="11">
    <source>
        <dbReference type="Proteomes" id="UP000244896"/>
    </source>
</evidence>
<feature type="chain" id="PRO_5016117256" evidence="4">
    <location>
        <begin position="24"/>
        <end position="892"/>
    </location>
</feature>
<dbReference type="Gene3D" id="2.60.40.10">
    <property type="entry name" value="Immunoglobulins"/>
    <property type="match status" value="3"/>
</dbReference>
<dbReference type="KEGG" id="elut:CKA38_07040"/>
<dbReference type="InterPro" id="IPR036156">
    <property type="entry name" value="Beta-gal/glucu_dom_sf"/>
</dbReference>
<keyword evidence="11" id="KW-1185">Reference proteome</keyword>
<evidence type="ECO:0000256" key="1">
    <source>
        <dbReference type="ARBA" id="ARBA00007401"/>
    </source>
</evidence>
<dbReference type="InterPro" id="IPR017853">
    <property type="entry name" value="GH"/>
</dbReference>
<evidence type="ECO:0000259" key="5">
    <source>
        <dbReference type="Pfam" id="PF00703"/>
    </source>
</evidence>
<evidence type="ECO:0000259" key="8">
    <source>
        <dbReference type="Pfam" id="PF18565"/>
    </source>
</evidence>
<keyword evidence="3" id="KW-0326">Glycosidase</keyword>
<dbReference type="Pfam" id="PF18565">
    <property type="entry name" value="Glyco_hydro2_C5"/>
    <property type="match status" value="1"/>
</dbReference>
<keyword evidence="2" id="KW-0378">Hydrolase</keyword>
<evidence type="ECO:0000259" key="6">
    <source>
        <dbReference type="Pfam" id="PF02836"/>
    </source>
</evidence>
<dbReference type="AlphaFoldDB" id="A0A2U8E2D1"/>
<dbReference type="Proteomes" id="UP000244896">
    <property type="component" value="Chromosome"/>
</dbReference>
<dbReference type="EMBL" id="CP023004">
    <property type="protein sequence ID" value="AWI09027.1"/>
    <property type="molecule type" value="Genomic_DNA"/>
</dbReference>
<dbReference type="InterPro" id="IPR013783">
    <property type="entry name" value="Ig-like_fold"/>
</dbReference>
<dbReference type="Pfam" id="PF00703">
    <property type="entry name" value="Glyco_hydro_2"/>
    <property type="match status" value="1"/>
</dbReference>